<name>A0AAV1I1I9_9CHLO</name>
<accession>A0AAV1I1I9</accession>
<dbReference type="Proteomes" id="UP001314263">
    <property type="component" value="Unassembled WGS sequence"/>
</dbReference>
<keyword evidence="3" id="KW-1185">Reference proteome</keyword>
<dbReference type="EMBL" id="CAUYUE010000005">
    <property type="protein sequence ID" value="CAK0771738.1"/>
    <property type="molecule type" value="Genomic_DNA"/>
</dbReference>
<keyword evidence="1" id="KW-0175">Coiled coil</keyword>
<comment type="caution">
    <text evidence="2">The sequence shown here is derived from an EMBL/GenBank/DDBJ whole genome shotgun (WGS) entry which is preliminary data.</text>
</comment>
<protein>
    <submittedName>
        <fullName evidence="2">Uncharacterized protein</fullName>
    </submittedName>
</protein>
<evidence type="ECO:0000313" key="2">
    <source>
        <dbReference type="EMBL" id="CAK0771738.1"/>
    </source>
</evidence>
<organism evidence="2 3">
    <name type="scientific">Coccomyxa viridis</name>
    <dbReference type="NCBI Taxonomy" id="1274662"/>
    <lineage>
        <taxon>Eukaryota</taxon>
        <taxon>Viridiplantae</taxon>
        <taxon>Chlorophyta</taxon>
        <taxon>core chlorophytes</taxon>
        <taxon>Trebouxiophyceae</taxon>
        <taxon>Trebouxiophyceae incertae sedis</taxon>
        <taxon>Coccomyxaceae</taxon>
        <taxon>Coccomyxa</taxon>
    </lineage>
</organism>
<sequence length="260" mass="27903">MLYTRSVGAWVPAQERDAEVAELQERLAQLRALEQERGLPTPGSSDTPRVIAAQLRIEQLQRQLREALHATPHALSFSPAQTAAVTTPGVSGEQDGSMEELAQKHAAEVASLQAAFRARLAAAEEDLQAKSEQILALEHALVLAEEALAARQEALGECQDMLAEMQGFSEAQRHRADQERAQAQAAQNMALAAQAAAQAAAAQLQGAEAQVRSCRRRTHDAEAAIAAKGEALEEATLTNHHLQATLSSRQCLCSTGIPWV</sequence>
<evidence type="ECO:0000313" key="3">
    <source>
        <dbReference type="Proteomes" id="UP001314263"/>
    </source>
</evidence>
<reference evidence="2 3" key="1">
    <citation type="submission" date="2023-10" db="EMBL/GenBank/DDBJ databases">
        <authorList>
            <person name="Maclean D."/>
            <person name="Macfadyen A."/>
        </authorList>
    </citation>
    <scope>NUCLEOTIDE SEQUENCE [LARGE SCALE GENOMIC DNA]</scope>
</reference>
<gene>
    <name evidence="2" type="ORF">CVIRNUC_003891</name>
</gene>
<dbReference type="AlphaFoldDB" id="A0AAV1I1I9"/>
<evidence type="ECO:0000256" key="1">
    <source>
        <dbReference type="SAM" id="Coils"/>
    </source>
</evidence>
<feature type="coiled-coil region" evidence="1">
    <location>
        <begin position="13"/>
        <end position="70"/>
    </location>
</feature>
<feature type="coiled-coil region" evidence="1">
    <location>
        <begin position="190"/>
        <end position="217"/>
    </location>
</feature>
<proteinExistence type="predicted"/>
<feature type="coiled-coil region" evidence="1">
    <location>
        <begin position="113"/>
        <end position="140"/>
    </location>
</feature>